<dbReference type="AlphaFoldDB" id="A0A2Z6E4T6"/>
<keyword evidence="3" id="KW-1185">Reference proteome</keyword>
<dbReference type="Proteomes" id="UP000270530">
    <property type="component" value="Chromosome"/>
</dbReference>
<keyword evidence="1" id="KW-0732">Signal</keyword>
<evidence type="ECO:0000313" key="3">
    <source>
        <dbReference type="Proteomes" id="UP000270530"/>
    </source>
</evidence>
<reference evidence="3" key="2">
    <citation type="submission" date="2018-06" db="EMBL/GenBank/DDBJ databases">
        <title>Genome sequence of Rhodanobacteraceae bacterium strain Dysh456.</title>
        <authorList>
            <person name="Fukui M."/>
        </authorList>
    </citation>
    <scope>NUCLEOTIDE SEQUENCE [LARGE SCALE GENOMIC DNA]</scope>
    <source>
        <strain evidence="3">Dysh456</strain>
    </source>
</reference>
<evidence type="ECO:0000256" key="1">
    <source>
        <dbReference type="SAM" id="SignalP"/>
    </source>
</evidence>
<protein>
    <recommendedName>
        <fullName evidence="4">Beta-ketoacyl synthase N-terminal domain-containing protein</fullName>
    </recommendedName>
</protein>
<feature type="chain" id="PRO_5016382004" description="Beta-ketoacyl synthase N-terminal domain-containing protein" evidence="1">
    <location>
        <begin position="19"/>
        <end position="187"/>
    </location>
</feature>
<evidence type="ECO:0000313" key="2">
    <source>
        <dbReference type="EMBL" id="BBD79558.1"/>
    </source>
</evidence>
<accession>A0A2Z6E4T6</accession>
<dbReference type="EMBL" id="AP018560">
    <property type="protein sequence ID" value="BBD79558.1"/>
    <property type="molecule type" value="Genomic_DNA"/>
</dbReference>
<feature type="signal peptide" evidence="1">
    <location>
        <begin position="1"/>
        <end position="18"/>
    </location>
</feature>
<dbReference type="KEGG" id="rbd:ALSL_0893"/>
<evidence type="ECO:0008006" key="4">
    <source>
        <dbReference type="Google" id="ProtNLM"/>
    </source>
</evidence>
<gene>
    <name evidence="2" type="ORF">ALSL_0893</name>
</gene>
<sequence>MIKATAAWAAWPMLPAMAAHVGLPGVTGPSSSSAVWLAAEGADADAFAAAYPGGVRRAPGHDPGVLLDWCRQASPAAVSGLTGAAAFFVLSTALQRAGLRPLLIARHGYGDAGLLHTLEGGPAATVLAAALADAAGHWPVVLARCLPPMSARSATATAPSVVTARLAPVRLPARSPDHLVSFVFTAV</sequence>
<reference evidence="3" key="1">
    <citation type="submission" date="2018-04" db="EMBL/GenBank/DDBJ databases">
        <authorList>
            <person name="Watanabe M."/>
            <person name="Kojima H."/>
        </authorList>
    </citation>
    <scope>NUCLEOTIDE SEQUENCE [LARGE SCALE GENOMIC DNA]</scope>
    <source>
        <strain evidence="3">Dysh456</strain>
    </source>
</reference>
<name>A0A2Z6E4T6_9GAMM</name>
<organism evidence="2 3">
    <name type="scientific">Aerosticca soli</name>
    <dbReference type="NCBI Taxonomy" id="2010829"/>
    <lineage>
        <taxon>Bacteria</taxon>
        <taxon>Pseudomonadati</taxon>
        <taxon>Pseudomonadota</taxon>
        <taxon>Gammaproteobacteria</taxon>
        <taxon>Lysobacterales</taxon>
        <taxon>Rhodanobacteraceae</taxon>
        <taxon>Aerosticca</taxon>
    </lineage>
</organism>
<proteinExistence type="predicted"/>